<sequence length="85" mass="9900">MKIDVSTLKMITEASLSVVPDAIEQLEKYDDDYAKCLIKVFTDFQNHKSFEKMRNDYNEIDNSFNYSLYGFNVNACIQEVIYPAI</sequence>
<comment type="caution">
    <text evidence="1">The sequence shown here is derived from an EMBL/GenBank/DDBJ whole genome shotgun (WGS) entry which is preliminary data.</text>
</comment>
<keyword evidence="2" id="KW-1185">Reference proteome</keyword>
<dbReference type="Proteomes" id="UP001500353">
    <property type="component" value="Unassembled WGS sequence"/>
</dbReference>
<accession>A0ABP9ML11</accession>
<reference evidence="2" key="1">
    <citation type="journal article" date="2019" name="Int. J. Syst. Evol. Microbiol.">
        <title>The Global Catalogue of Microorganisms (GCM) 10K type strain sequencing project: providing services to taxonomists for standard genome sequencing and annotation.</title>
        <authorList>
            <consortium name="The Broad Institute Genomics Platform"/>
            <consortium name="The Broad Institute Genome Sequencing Center for Infectious Disease"/>
            <person name="Wu L."/>
            <person name="Ma J."/>
        </authorList>
    </citation>
    <scope>NUCLEOTIDE SEQUENCE [LARGE SCALE GENOMIC DNA]</scope>
    <source>
        <strain evidence="2">JCM 18019</strain>
    </source>
</reference>
<organism evidence="1 2">
    <name type="scientific">Chryseobacterium ginsengisoli</name>
    <dbReference type="NCBI Taxonomy" id="363853"/>
    <lineage>
        <taxon>Bacteria</taxon>
        <taxon>Pseudomonadati</taxon>
        <taxon>Bacteroidota</taxon>
        <taxon>Flavobacteriia</taxon>
        <taxon>Flavobacteriales</taxon>
        <taxon>Weeksellaceae</taxon>
        <taxon>Chryseobacterium group</taxon>
        <taxon>Chryseobacterium</taxon>
    </lineage>
</organism>
<proteinExistence type="predicted"/>
<evidence type="ECO:0000313" key="2">
    <source>
        <dbReference type="Proteomes" id="UP001500353"/>
    </source>
</evidence>
<evidence type="ECO:0000313" key="1">
    <source>
        <dbReference type="EMBL" id="GAA5096630.1"/>
    </source>
</evidence>
<gene>
    <name evidence="1" type="ORF">GCM10023210_30620</name>
</gene>
<name>A0ABP9ML11_9FLAO</name>
<evidence type="ECO:0008006" key="3">
    <source>
        <dbReference type="Google" id="ProtNLM"/>
    </source>
</evidence>
<protein>
    <recommendedName>
        <fullName evidence="3">Phage protein</fullName>
    </recommendedName>
</protein>
<dbReference type="EMBL" id="BAABHX010000005">
    <property type="protein sequence ID" value="GAA5096630.1"/>
    <property type="molecule type" value="Genomic_DNA"/>
</dbReference>